<dbReference type="Proteomes" id="UP000246058">
    <property type="component" value="Chromosome"/>
</dbReference>
<dbReference type="EMBL" id="CP029551">
    <property type="protein sequence ID" value="AWN34485.1"/>
    <property type="molecule type" value="Genomic_DNA"/>
</dbReference>
<dbReference type="RefSeq" id="WP_109949626.1">
    <property type="nucleotide sequence ID" value="NZ_CP029551.1"/>
</dbReference>
<protein>
    <recommendedName>
        <fullName evidence="3">PadR family transcriptional regulator</fullName>
    </recommendedName>
</protein>
<keyword evidence="2" id="KW-1185">Reference proteome</keyword>
<dbReference type="KEGG" id="meti:DK427_00940"/>
<dbReference type="SUPFAM" id="SSF46785">
    <property type="entry name" value="Winged helix' DNA-binding domain"/>
    <property type="match status" value="1"/>
</dbReference>
<dbReference type="InterPro" id="IPR036390">
    <property type="entry name" value="WH_DNA-bd_sf"/>
</dbReference>
<name>A0A2U8VLF8_9HYPH</name>
<accession>A0A2U8VLF8</accession>
<evidence type="ECO:0000313" key="2">
    <source>
        <dbReference type="Proteomes" id="UP000246058"/>
    </source>
</evidence>
<proteinExistence type="predicted"/>
<reference evidence="1 2" key="1">
    <citation type="submission" date="2018-05" db="EMBL/GenBank/DDBJ databases">
        <title>Complete Genome Sequence of Methylobacterium sp. 17Sr1-43.</title>
        <authorList>
            <person name="Srinivasan S."/>
        </authorList>
    </citation>
    <scope>NUCLEOTIDE SEQUENCE [LARGE SCALE GENOMIC DNA]</scope>
    <source>
        <strain evidence="1 2">17Sr1-43</strain>
    </source>
</reference>
<dbReference type="AlphaFoldDB" id="A0A2U8VLF8"/>
<evidence type="ECO:0008006" key="3">
    <source>
        <dbReference type="Google" id="ProtNLM"/>
    </source>
</evidence>
<dbReference type="OrthoDB" id="8002428at2"/>
<organism evidence="1 2">
    <name type="scientific">Methylobacterium radiodurans</name>
    <dbReference type="NCBI Taxonomy" id="2202828"/>
    <lineage>
        <taxon>Bacteria</taxon>
        <taxon>Pseudomonadati</taxon>
        <taxon>Pseudomonadota</taxon>
        <taxon>Alphaproteobacteria</taxon>
        <taxon>Hyphomicrobiales</taxon>
        <taxon>Methylobacteriaceae</taxon>
        <taxon>Methylobacterium</taxon>
    </lineage>
</organism>
<sequence>MADGLFRFIYAPSMGKLKPVYLYRLRLLYAAPRYYAPQSINHYLEKRGLIRRTGRALPARRHEEYEITEAGRSAFDAALAAPD</sequence>
<gene>
    <name evidence="1" type="ORF">DK427_00940</name>
</gene>
<evidence type="ECO:0000313" key="1">
    <source>
        <dbReference type="EMBL" id="AWN34485.1"/>
    </source>
</evidence>